<protein>
    <recommendedName>
        <fullName evidence="3">LexA repressor DNA-binding domain-containing protein</fullName>
    </recommendedName>
</protein>
<reference evidence="1 2" key="1">
    <citation type="submission" date="2018-09" db="EMBL/GenBank/DDBJ databases">
        <title>The draft genome of Acinetobacter spp. strains.</title>
        <authorList>
            <person name="Qin J."/>
            <person name="Feng Y."/>
            <person name="Zong Z."/>
        </authorList>
    </citation>
    <scope>NUCLEOTIDE SEQUENCE [LARGE SCALE GENOMIC DNA]</scope>
    <source>
        <strain evidence="1 2">WCHAc060096</strain>
    </source>
</reference>
<comment type="caution">
    <text evidence="1">The sequence shown here is derived from an EMBL/GenBank/DDBJ whole genome shotgun (WGS) entry which is preliminary data.</text>
</comment>
<keyword evidence="2" id="KW-1185">Reference proteome</keyword>
<accession>A0A3A8EM10</accession>
<dbReference type="RefSeq" id="WP_120369454.1">
    <property type="nucleotide sequence ID" value="NZ_RAXU01000004.1"/>
</dbReference>
<evidence type="ECO:0008006" key="3">
    <source>
        <dbReference type="Google" id="ProtNLM"/>
    </source>
</evidence>
<dbReference type="EMBL" id="RAXU01000004">
    <property type="protein sequence ID" value="RKG35169.1"/>
    <property type="molecule type" value="Genomic_DNA"/>
</dbReference>
<dbReference type="InterPro" id="IPR036388">
    <property type="entry name" value="WH-like_DNA-bd_sf"/>
</dbReference>
<dbReference type="Gene3D" id="1.10.10.10">
    <property type="entry name" value="Winged helix-like DNA-binding domain superfamily/Winged helix DNA-binding domain"/>
    <property type="match status" value="1"/>
</dbReference>
<dbReference type="InterPro" id="IPR036390">
    <property type="entry name" value="WH_DNA-bd_sf"/>
</dbReference>
<gene>
    <name evidence="1" type="ORF">D7V21_05145</name>
</gene>
<proteinExistence type="predicted"/>
<dbReference type="Proteomes" id="UP000269001">
    <property type="component" value="Unassembled WGS sequence"/>
</dbReference>
<dbReference type="SUPFAM" id="SSF46785">
    <property type="entry name" value="Winged helix' DNA-binding domain"/>
    <property type="match status" value="1"/>
</dbReference>
<sequence>MKNNNPRPVAQRCEVFQNVFDILLFAGHATKPFTSHDIQECVMDASINTIQNYLADLKERGYIEKDSNRTYVATQFTKDLLNVEGKIKP</sequence>
<evidence type="ECO:0000313" key="1">
    <source>
        <dbReference type="EMBL" id="RKG35169.1"/>
    </source>
</evidence>
<name>A0A3A8EM10_9GAMM</name>
<dbReference type="AlphaFoldDB" id="A0A3A8EM10"/>
<evidence type="ECO:0000313" key="2">
    <source>
        <dbReference type="Proteomes" id="UP000269001"/>
    </source>
</evidence>
<organism evidence="1 2">
    <name type="scientific">Acinetobacter guerrae</name>
    <dbReference type="NCBI Taxonomy" id="1843371"/>
    <lineage>
        <taxon>Bacteria</taxon>
        <taxon>Pseudomonadati</taxon>
        <taxon>Pseudomonadota</taxon>
        <taxon>Gammaproteobacteria</taxon>
        <taxon>Moraxellales</taxon>
        <taxon>Moraxellaceae</taxon>
        <taxon>Acinetobacter</taxon>
    </lineage>
</organism>